<dbReference type="EMBL" id="JAZDWU010000004">
    <property type="protein sequence ID" value="KAL0006337.1"/>
    <property type="molecule type" value="Genomic_DNA"/>
</dbReference>
<dbReference type="InterPro" id="IPR022379">
    <property type="entry name" value="11S_seedstore_CS"/>
</dbReference>
<dbReference type="SUPFAM" id="SSF51182">
    <property type="entry name" value="RmlC-like cupins"/>
    <property type="match status" value="1"/>
</dbReference>
<reference evidence="2 3" key="1">
    <citation type="submission" date="2024-01" db="EMBL/GenBank/DDBJ databases">
        <title>A telomere-to-telomere, gap-free genome of sweet tea (Lithocarpus litseifolius).</title>
        <authorList>
            <person name="Zhou J."/>
        </authorList>
    </citation>
    <scope>NUCLEOTIDE SEQUENCE [LARGE SCALE GENOMIC DNA]</scope>
    <source>
        <strain evidence="2">Zhou-2022a</strain>
        <tissue evidence="2">Leaf</tissue>
    </source>
</reference>
<dbReference type="PROSITE" id="PS00305">
    <property type="entry name" value="11S_SEED_STORAGE"/>
    <property type="match status" value="1"/>
</dbReference>
<organism evidence="2 3">
    <name type="scientific">Lithocarpus litseifolius</name>
    <dbReference type="NCBI Taxonomy" id="425828"/>
    <lineage>
        <taxon>Eukaryota</taxon>
        <taxon>Viridiplantae</taxon>
        <taxon>Streptophyta</taxon>
        <taxon>Embryophyta</taxon>
        <taxon>Tracheophyta</taxon>
        <taxon>Spermatophyta</taxon>
        <taxon>Magnoliopsida</taxon>
        <taxon>eudicotyledons</taxon>
        <taxon>Gunneridae</taxon>
        <taxon>Pentapetalae</taxon>
        <taxon>rosids</taxon>
        <taxon>fabids</taxon>
        <taxon>Fagales</taxon>
        <taxon>Fagaceae</taxon>
        <taxon>Lithocarpus</taxon>
    </lineage>
</organism>
<gene>
    <name evidence="2" type="ORF">SO802_013898</name>
</gene>
<dbReference type="InterPro" id="IPR014710">
    <property type="entry name" value="RmlC-like_jellyroll"/>
</dbReference>
<dbReference type="Proteomes" id="UP001459277">
    <property type="component" value="Unassembled WGS sequence"/>
</dbReference>
<evidence type="ECO:0000256" key="1">
    <source>
        <dbReference type="SAM" id="MobiDB-lite"/>
    </source>
</evidence>
<dbReference type="AlphaFoldDB" id="A0AAW2D6V6"/>
<protein>
    <submittedName>
        <fullName evidence="2">Uncharacterized protein</fullName>
    </submittedName>
</protein>
<keyword evidence="3" id="KW-1185">Reference proteome</keyword>
<sequence length="253" mass="29451">MMAINEGWKPCFKELLENEKKLVHSSEEAPLLELKLLPSNLKYAYLGSSKSKPRWDDPFIVREVFKHGVVVVEDPRDGSRRHQQEQGQGCREGGRHGQQQGQGNNLFSGFRAKDLVEVFNVNEDTIRSLQGLQKDKSNIVRVKGRLQVAGPPRSREGRGRLERQEREQEREDERVQRESRRGGRGCGREEREQEERQQEREEEREREMERRESRRGGLGRGHYNGIEETLCTLRLRVNIHDSLRADIYNPKAG</sequence>
<comment type="caution">
    <text evidence="2">The sequence shown here is derived from an EMBL/GenBank/DDBJ whole genome shotgun (WGS) entry which is preliminary data.</text>
</comment>
<dbReference type="Gene3D" id="2.60.120.10">
    <property type="entry name" value="Jelly Rolls"/>
    <property type="match status" value="2"/>
</dbReference>
<accession>A0AAW2D6V6</accession>
<name>A0AAW2D6V6_9ROSI</name>
<feature type="compositionally biased region" description="Basic and acidic residues" evidence="1">
    <location>
        <begin position="73"/>
        <end position="84"/>
    </location>
</feature>
<evidence type="ECO:0000313" key="2">
    <source>
        <dbReference type="EMBL" id="KAL0006337.1"/>
    </source>
</evidence>
<feature type="compositionally biased region" description="Basic and acidic residues" evidence="1">
    <location>
        <begin position="153"/>
        <end position="215"/>
    </location>
</feature>
<proteinExistence type="predicted"/>
<feature type="region of interest" description="Disordered" evidence="1">
    <location>
        <begin position="143"/>
        <end position="223"/>
    </location>
</feature>
<dbReference type="InterPro" id="IPR011051">
    <property type="entry name" value="RmlC_Cupin_sf"/>
</dbReference>
<feature type="region of interest" description="Disordered" evidence="1">
    <location>
        <begin position="73"/>
        <end position="106"/>
    </location>
</feature>
<evidence type="ECO:0000313" key="3">
    <source>
        <dbReference type="Proteomes" id="UP001459277"/>
    </source>
</evidence>